<dbReference type="PROSITE" id="PS50104">
    <property type="entry name" value="TIR"/>
    <property type="match status" value="1"/>
</dbReference>
<organism evidence="2 3">
    <name type="scientific">Clitoria ternatea</name>
    <name type="common">Butterfly pea</name>
    <dbReference type="NCBI Taxonomy" id="43366"/>
    <lineage>
        <taxon>Eukaryota</taxon>
        <taxon>Viridiplantae</taxon>
        <taxon>Streptophyta</taxon>
        <taxon>Embryophyta</taxon>
        <taxon>Tracheophyta</taxon>
        <taxon>Spermatophyta</taxon>
        <taxon>Magnoliopsida</taxon>
        <taxon>eudicotyledons</taxon>
        <taxon>Gunneridae</taxon>
        <taxon>Pentapetalae</taxon>
        <taxon>rosids</taxon>
        <taxon>fabids</taxon>
        <taxon>Fabales</taxon>
        <taxon>Fabaceae</taxon>
        <taxon>Papilionoideae</taxon>
        <taxon>50 kb inversion clade</taxon>
        <taxon>NPAAA clade</taxon>
        <taxon>indigoferoid/millettioid clade</taxon>
        <taxon>Phaseoleae</taxon>
        <taxon>Clitoria</taxon>
    </lineage>
</organism>
<proteinExistence type="predicted"/>
<gene>
    <name evidence="2" type="ORF">RJT34_21952</name>
</gene>
<dbReference type="InterPro" id="IPR044974">
    <property type="entry name" value="Disease_R_plants"/>
</dbReference>
<dbReference type="AlphaFoldDB" id="A0AAN9IV45"/>
<dbReference type="GO" id="GO:0043531">
    <property type="term" value="F:ADP binding"/>
    <property type="evidence" value="ECO:0007669"/>
    <property type="project" value="InterPro"/>
</dbReference>
<dbReference type="InterPro" id="IPR035897">
    <property type="entry name" value="Toll_tir_struct_dom_sf"/>
</dbReference>
<protein>
    <recommendedName>
        <fullName evidence="1">TIR domain-containing protein</fullName>
    </recommendedName>
</protein>
<name>A0AAN9IV45_CLITE</name>
<dbReference type="EMBL" id="JAYKXN010000005">
    <property type="protein sequence ID" value="KAK7286739.1"/>
    <property type="molecule type" value="Genomic_DNA"/>
</dbReference>
<dbReference type="InterPro" id="IPR027417">
    <property type="entry name" value="P-loop_NTPase"/>
</dbReference>
<feature type="domain" description="TIR" evidence="1">
    <location>
        <begin position="6"/>
        <end position="136"/>
    </location>
</feature>
<dbReference type="InterPro" id="IPR000157">
    <property type="entry name" value="TIR_dom"/>
</dbReference>
<keyword evidence="3" id="KW-1185">Reference proteome</keyword>
<dbReference type="GO" id="GO:0007165">
    <property type="term" value="P:signal transduction"/>
    <property type="evidence" value="ECO:0007669"/>
    <property type="project" value="InterPro"/>
</dbReference>
<evidence type="ECO:0000313" key="3">
    <source>
        <dbReference type="Proteomes" id="UP001359559"/>
    </source>
</evidence>
<dbReference type="SUPFAM" id="SSF52200">
    <property type="entry name" value="Toll/Interleukin receptor TIR domain"/>
    <property type="match status" value="1"/>
</dbReference>
<dbReference type="Proteomes" id="UP001359559">
    <property type="component" value="Unassembled WGS sequence"/>
</dbReference>
<dbReference type="InterPro" id="IPR042197">
    <property type="entry name" value="Apaf_helical"/>
</dbReference>
<accession>A0AAN9IV45</accession>
<reference evidence="2 3" key="1">
    <citation type="submission" date="2024-01" db="EMBL/GenBank/DDBJ databases">
        <title>The genomes of 5 underutilized Papilionoideae crops provide insights into root nodulation and disease resistance.</title>
        <authorList>
            <person name="Yuan L."/>
        </authorList>
    </citation>
    <scope>NUCLEOTIDE SEQUENCE [LARGE SCALE GENOMIC DNA]</scope>
    <source>
        <strain evidence="2">LY-2023</strain>
        <tissue evidence="2">Leaf</tissue>
    </source>
</reference>
<dbReference type="SUPFAM" id="SSF52540">
    <property type="entry name" value="P-loop containing nucleoside triphosphate hydrolases"/>
    <property type="match status" value="1"/>
</dbReference>
<evidence type="ECO:0000259" key="1">
    <source>
        <dbReference type="PROSITE" id="PS50104"/>
    </source>
</evidence>
<dbReference type="PANTHER" id="PTHR11017:SF560">
    <property type="entry name" value="RESISTANCE PROTEIN (TIR-NBS-LRR CLASS), PUTATIVE-RELATED"/>
    <property type="match status" value="1"/>
</dbReference>
<evidence type="ECO:0000313" key="2">
    <source>
        <dbReference type="EMBL" id="KAK7286739.1"/>
    </source>
</evidence>
<dbReference type="Pfam" id="PF01582">
    <property type="entry name" value="TIR"/>
    <property type="match status" value="1"/>
</dbReference>
<dbReference type="SMART" id="SM00255">
    <property type="entry name" value="TIR"/>
    <property type="match status" value="1"/>
</dbReference>
<dbReference type="Gene3D" id="1.10.8.430">
    <property type="entry name" value="Helical domain of apoptotic protease-activating factors"/>
    <property type="match status" value="1"/>
</dbReference>
<dbReference type="Gene3D" id="3.40.50.10140">
    <property type="entry name" value="Toll/interleukin-1 receptor homology (TIR) domain"/>
    <property type="match status" value="1"/>
</dbReference>
<sequence length="316" mass="36396">MAYRVYLHDAGESIPTPDRFVPDLDYLLSEAGVITNLSTAFSEKTLEEIRSHLRQAVESSQCELALVVFSRNCTDSSRYLDVLQLIVDCHNDYGLVILPIFYGVDPCDVRNQTGDFGKALEELAEKRFAGRMVPDLLFRWGSILTQATRLPGWDFADRRCLRDRGLGSVLIVTTKEVNLLDLLKVDLVSKMKKMDENEALELFSWHAFRKASPRVDFRELSRNVIAYCEGLLLALEVLGSYLYERTKEEWESALSKLNRIPNHQVKEKLKISYNDLDDDEKNLFIDICFSTDKHRAYFKKKEQNNYGFDPQVGYIP</sequence>
<dbReference type="PANTHER" id="PTHR11017">
    <property type="entry name" value="LEUCINE-RICH REPEAT-CONTAINING PROTEIN"/>
    <property type="match status" value="1"/>
</dbReference>
<dbReference type="GO" id="GO:0006952">
    <property type="term" value="P:defense response"/>
    <property type="evidence" value="ECO:0007669"/>
    <property type="project" value="InterPro"/>
</dbReference>
<comment type="caution">
    <text evidence="2">The sequence shown here is derived from an EMBL/GenBank/DDBJ whole genome shotgun (WGS) entry which is preliminary data.</text>
</comment>